<protein>
    <submittedName>
        <fullName evidence="17">TonB-dependent receptor</fullName>
    </submittedName>
</protein>
<evidence type="ECO:0000256" key="1">
    <source>
        <dbReference type="ARBA" id="ARBA00004571"/>
    </source>
</evidence>
<dbReference type="InterPro" id="IPR036942">
    <property type="entry name" value="Beta-barrel_TonB_sf"/>
</dbReference>
<keyword evidence="6 14" id="KW-0732">Signal</keyword>
<evidence type="ECO:0000313" key="18">
    <source>
        <dbReference type="Proteomes" id="UP000622638"/>
    </source>
</evidence>
<feature type="signal peptide" evidence="14">
    <location>
        <begin position="1"/>
        <end position="28"/>
    </location>
</feature>
<evidence type="ECO:0000256" key="12">
    <source>
        <dbReference type="PROSITE-ProRule" id="PRU10144"/>
    </source>
</evidence>
<dbReference type="PROSITE" id="PS52016">
    <property type="entry name" value="TONB_DEPENDENT_REC_3"/>
    <property type="match status" value="1"/>
</dbReference>
<evidence type="ECO:0000259" key="15">
    <source>
        <dbReference type="Pfam" id="PF00593"/>
    </source>
</evidence>
<evidence type="ECO:0000256" key="9">
    <source>
        <dbReference type="ARBA" id="ARBA00023170"/>
    </source>
</evidence>
<dbReference type="EMBL" id="BMKG01000016">
    <property type="protein sequence ID" value="GGC11626.1"/>
    <property type="molecule type" value="Genomic_DNA"/>
</dbReference>
<keyword evidence="3 11" id="KW-0813">Transport</keyword>
<dbReference type="SUPFAM" id="SSF56935">
    <property type="entry name" value="Porins"/>
    <property type="match status" value="1"/>
</dbReference>
<reference evidence="18" key="1">
    <citation type="journal article" date="2019" name="Int. J. Syst. Evol. Microbiol.">
        <title>The Global Catalogue of Microorganisms (GCM) 10K type strain sequencing project: providing services to taxonomists for standard genome sequencing and annotation.</title>
        <authorList>
            <consortium name="The Broad Institute Genomics Platform"/>
            <consortium name="The Broad Institute Genome Sequencing Center for Infectious Disease"/>
            <person name="Wu L."/>
            <person name="Ma J."/>
        </authorList>
    </citation>
    <scope>NUCLEOTIDE SEQUENCE [LARGE SCALE GENOMIC DNA]</scope>
    <source>
        <strain evidence="18">CGMCC 1.15931</strain>
    </source>
</reference>
<evidence type="ECO:0000313" key="17">
    <source>
        <dbReference type="EMBL" id="GGC11626.1"/>
    </source>
</evidence>
<proteinExistence type="inferred from homology"/>
<keyword evidence="7 13" id="KW-0798">TonB box</keyword>
<comment type="similarity">
    <text evidence="2 11 13">Belongs to the TonB-dependent receptor family.</text>
</comment>
<evidence type="ECO:0000256" key="3">
    <source>
        <dbReference type="ARBA" id="ARBA00022448"/>
    </source>
</evidence>
<dbReference type="Pfam" id="PF00593">
    <property type="entry name" value="TonB_dep_Rec_b-barrel"/>
    <property type="match status" value="1"/>
</dbReference>
<evidence type="ECO:0000256" key="14">
    <source>
        <dbReference type="SAM" id="SignalP"/>
    </source>
</evidence>
<evidence type="ECO:0000259" key="16">
    <source>
        <dbReference type="Pfam" id="PF07715"/>
    </source>
</evidence>
<keyword evidence="18" id="KW-1185">Reference proteome</keyword>
<keyword evidence="9 17" id="KW-0675">Receptor</keyword>
<dbReference type="Gene3D" id="2.40.170.20">
    <property type="entry name" value="TonB-dependent receptor, beta-barrel domain"/>
    <property type="match status" value="1"/>
</dbReference>
<dbReference type="InterPro" id="IPR037066">
    <property type="entry name" value="Plug_dom_sf"/>
</dbReference>
<accession>A0ABQ1KXE4</accession>
<dbReference type="PROSITE" id="PS01156">
    <property type="entry name" value="TONB_DEPENDENT_REC_2"/>
    <property type="match status" value="1"/>
</dbReference>
<keyword evidence="4 11" id="KW-1134">Transmembrane beta strand</keyword>
<dbReference type="PANTHER" id="PTHR47234">
    <property type="match status" value="1"/>
</dbReference>
<comment type="subcellular location">
    <subcellularLocation>
        <location evidence="1 11">Cell outer membrane</location>
        <topology evidence="1 11">Multi-pass membrane protein</topology>
    </subcellularLocation>
</comment>
<dbReference type="InterPro" id="IPR039426">
    <property type="entry name" value="TonB-dep_rcpt-like"/>
</dbReference>
<dbReference type="InterPro" id="IPR012910">
    <property type="entry name" value="Plug_dom"/>
</dbReference>
<dbReference type="Proteomes" id="UP000622638">
    <property type="component" value="Unassembled WGS sequence"/>
</dbReference>
<evidence type="ECO:0000256" key="10">
    <source>
        <dbReference type="ARBA" id="ARBA00023237"/>
    </source>
</evidence>
<name>A0ABQ1KXE4_9BURK</name>
<keyword evidence="5 11" id="KW-0812">Transmembrane</keyword>
<comment type="caution">
    <text evidence="17">The sequence shown here is derived from an EMBL/GenBank/DDBJ whole genome shotgun (WGS) entry which is preliminary data.</text>
</comment>
<feature type="chain" id="PRO_5045164479" evidence="14">
    <location>
        <begin position="29"/>
        <end position="976"/>
    </location>
</feature>
<feature type="short sequence motif" description="TonB C-terminal box" evidence="12">
    <location>
        <begin position="959"/>
        <end position="976"/>
    </location>
</feature>
<feature type="domain" description="TonB-dependent receptor plug" evidence="16">
    <location>
        <begin position="58"/>
        <end position="165"/>
    </location>
</feature>
<evidence type="ECO:0000256" key="11">
    <source>
        <dbReference type="PROSITE-ProRule" id="PRU01360"/>
    </source>
</evidence>
<feature type="domain" description="TonB-dependent receptor-like beta-barrel" evidence="15">
    <location>
        <begin position="526"/>
        <end position="936"/>
    </location>
</feature>
<evidence type="ECO:0000256" key="8">
    <source>
        <dbReference type="ARBA" id="ARBA00023136"/>
    </source>
</evidence>
<dbReference type="PANTHER" id="PTHR47234:SF2">
    <property type="entry name" value="TONB-DEPENDENT RECEPTOR"/>
    <property type="match status" value="1"/>
</dbReference>
<evidence type="ECO:0000256" key="6">
    <source>
        <dbReference type="ARBA" id="ARBA00022729"/>
    </source>
</evidence>
<evidence type="ECO:0000256" key="2">
    <source>
        <dbReference type="ARBA" id="ARBA00009810"/>
    </source>
</evidence>
<evidence type="ECO:0000256" key="4">
    <source>
        <dbReference type="ARBA" id="ARBA00022452"/>
    </source>
</evidence>
<keyword evidence="8 11" id="KW-0472">Membrane</keyword>
<keyword evidence="10 11" id="KW-0998">Cell outer membrane</keyword>
<evidence type="ECO:0000256" key="13">
    <source>
        <dbReference type="RuleBase" id="RU003357"/>
    </source>
</evidence>
<organism evidence="17 18">
    <name type="scientific">Pseudoduganella buxea</name>
    <dbReference type="NCBI Taxonomy" id="1949069"/>
    <lineage>
        <taxon>Bacteria</taxon>
        <taxon>Pseudomonadati</taxon>
        <taxon>Pseudomonadota</taxon>
        <taxon>Betaproteobacteria</taxon>
        <taxon>Burkholderiales</taxon>
        <taxon>Oxalobacteraceae</taxon>
        <taxon>Telluria group</taxon>
        <taxon>Pseudoduganella</taxon>
    </lineage>
</organism>
<dbReference type="Gene3D" id="2.170.130.10">
    <property type="entry name" value="TonB-dependent receptor, plug domain"/>
    <property type="match status" value="1"/>
</dbReference>
<dbReference type="InterPro" id="IPR000531">
    <property type="entry name" value="Beta-barrel_TonB"/>
</dbReference>
<dbReference type="InterPro" id="IPR010917">
    <property type="entry name" value="TonB_rcpt_CS"/>
</dbReference>
<evidence type="ECO:0000256" key="7">
    <source>
        <dbReference type="ARBA" id="ARBA00023077"/>
    </source>
</evidence>
<sequence>MAMEKVLSRSVRMICASGMALGMQAAHAQQADPAAEAPMTKVEVTGSRIPTLNLVGASPVTTITAKDIKTDGVRNVESLLNNMPQVFADQGGNVVNGSTGTATVNLRGLGAERTLVLVNGKRLPMGSPTNTAADLNQIPAPLIKKVEVLTGGAGAVYGSDAVAGVVNFIMQDNFQGLQIEANMSGFNHQQNGGDIAKLVETRGASNPSQFSLPGDKGWDGKSRDASLLMGSNFADDKGNATLFFSYKKEDELLQADRDFSACTVSSTATGFACGGSGTNATGRIQALDGPNKGKVYTVDSSGNARLFNNALDQYNFGPINHYQRPSERYGFNANIHYDVNDKMRIYSNFSFHDDRTVAQIAPGGIFGNSATLRNDNPFLSQQLKDTLGITAANPVEVVVNRRNVEGGGRQSEYRNTSFRELFGVQGDIGGWSYDVYAQSAKVIYSQSEQNYFSSQRIDKALDVINVNGKAACASGDAGCVPYNVYQLGAITPEMLGYLQIPGMRKGSTEQQFQGATLGADLSEYGWKLPTAKDGVGVSFGFEHRREKLELMTDAATQAGDLSGSGGPTGGVSGQYSVRDYFGEFKLPVLQDMQFAKLLQLDGSYRHSNYSTGNKTNTFGLNVIWSPVDSVRVRATYQKAVRAPNLIELYTPQGNNLFDMDADPCAGTTPSASLAACANTGVTPAQYGLISDSPAGQYNYLQGGSTSLQPEKAKSKTFGLVLTPTRDLSMTIDYFDIKVEDKIGLVDPATTLDKCLTTADPRFCSLITRDRTGSLWLFDNGRVVATQQNIGGQHTRGVDLGANYAMRMGEWGRFGLAFNGTYLDKLTTEEIKGEGEYDCVGYYGANKCDQPNPKWRHKVRATWGTPWNVDLAVTWRHINAVKLQDLSDNPLLNGGSTEPFAGTNAVDRELGKRDYMDLAATYTYKRNYTVMFGINNVFDRDPPLTSQLATGLGNGNTYPSTYDALGRRIFLSATARF</sequence>
<evidence type="ECO:0000256" key="5">
    <source>
        <dbReference type="ARBA" id="ARBA00022692"/>
    </source>
</evidence>
<gene>
    <name evidence="17" type="primary">btuB</name>
    <name evidence="17" type="ORF">GCM10011572_36270</name>
</gene>
<dbReference type="Pfam" id="PF07715">
    <property type="entry name" value="Plug"/>
    <property type="match status" value="1"/>
</dbReference>